<gene>
    <name evidence="1" type="ORF">HNQ09_001601</name>
</gene>
<evidence type="ECO:0000313" key="2">
    <source>
        <dbReference type="Proteomes" id="UP000525389"/>
    </source>
</evidence>
<evidence type="ECO:0000313" key="1">
    <source>
        <dbReference type="EMBL" id="MBB5234163.1"/>
    </source>
</evidence>
<comment type="caution">
    <text evidence="1">The sequence shown here is derived from an EMBL/GenBank/DDBJ whole genome shotgun (WGS) entry which is preliminary data.</text>
</comment>
<name>A0A7W8GER8_9DEIO</name>
<sequence>MRSIRRLGDLPAGRSLAADDLLEFHAARLLLLLHLCGTAGRIDGLTKLAKLDFFVRYPQFFNEAVAREGQNARSATQTVESSMIRHHYGPWDKRYYRVLPYLEGCGLIQVRKEGNAYRFELTGIGREAAKRLAGDRAFEEMVQQMQQVKKAFGGRAGSALKRLIYEVFDREVGQKKLGEVIR</sequence>
<dbReference type="AlphaFoldDB" id="A0A7W8GER8"/>
<keyword evidence="2" id="KW-1185">Reference proteome</keyword>
<dbReference type="Proteomes" id="UP000525389">
    <property type="component" value="Unassembled WGS sequence"/>
</dbReference>
<protein>
    <submittedName>
        <fullName evidence="1">Uncharacterized protein</fullName>
    </submittedName>
</protein>
<reference evidence="1 2" key="1">
    <citation type="submission" date="2020-08" db="EMBL/GenBank/DDBJ databases">
        <title>Genomic Encyclopedia of Type Strains, Phase IV (KMG-IV): sequencing the most valuable type-strain genomes for metagenomic binning, comparative biology and taxonomic classification.</title>
        <authorList>
            <person name="Goeker M."/>
        </authorList>
    </citation>
    <scope>NUCLEOTIDE SEQUENCE [LARGE SCALE GENOMIC DNA]</scope>
    <source>
        <strain evidence="1 2">DSM 101791</strain>
    </source>
</reference>
<dbReference type="RefSeq" id="WP_184027657.1">
    <property type="nucleotide sequence ID" value="NZ_JACHFN010000005.1"/>
</dbReference>
<accession>A0A7W8GER8</accession>
<proteinExistence type="predicted"/>
<organism evidence="1 2">
    <name type="scientific">Deinococcus budaensis</name>
    <dbReference type="NCBI Taxonomy" id="1665626"/>
    <lineage>
        <taxon>Bacteria</taxon>
        <taxon>Thermotogati</taxon>
        <taxon>Deinococcota</taxon>
        <taxon>Deinococci</taxon>
        <taxon>Deinococcales</taxon>
        <taxon>Deinococcaceae</taxon>
        <taxon>Deinococcus</taxon>
    </lineage>
</organism>
<dbReference type="EMBL" id="JACHFN010000005">
    <property type="protein sequence ID" value="MBB5234163.1"/>
    <property type="molecule type" value="Genomic_DNA"/>
</dbReference>